<dbReference type="NCBIfam" id="TIGR01711">
    <property type="entry name" value="gspJ"/>
    <property type="match status" value="1"/>
</dbReference>
<accession>A0ABT0E3C3</accession>
<keyword evidence="9 10" id="KW-0472">Membrane</keyword>
<evidence type="ECO:0000313" key="12">
    <source>
        <dbReference type="EMBL" id="MCK0536320.1"/>
    </source>
</evidence>
<gene>
    <name evidence="12" type="primary">gspJ</name>
    <name evidence="12" type="ORF">MU846_01200</name>
</gene>
<keyword evidence="4" id="KW-1003">Cell membrane</keyword>
<evidence type="ECO:0000259" key="11">
    <source>
        <dbReference type="PROSITE" id="PS50033"/>
    </source>
</evidence>
<dbReference type="Proteomes" id="UP001165524">
    <property type="component" value="Unassembled WGS sequence"/>
</dbReference>
<evidence type="ECO:0000256" key="8">
    <source>
        <dbReference type="ARBA" id="ARBA00022989"/>
    </source>
</evidence>
<reference evidence="12" key="1">
    <citation type="submission" date="2022-04" db="EMBL/GenBank/DDBJ databases">
        <title>Alcanivorax sp. CY1518 draft genome sequence.</title>
        <authorList>
            <person name="Zhao G."/>
            <person name="An M."/>
        </authorList>
    </citation>
    <scope>NUCLEOTIDE SEQUENCE</scope>
    <source>
        <strain evidence="12">CY1518</strain>
    </source>
</reference>
<dbReference type="PROSITE" id="PS50033">
    <property type="entry name" value="UBX"/>
    <property type="match status" value="1"/>
</dbReference>
<evidence type="ECO:0000256" key="4">
    <source>
        <dbReference type="ARBA" id="ARBA00022475"/>
    </source>
</evidence>
<feature type="transmembrane region" description="Helical" evidence="10">
    <location>
        <begin position="7"/>
        <end position="26"/>
    </location>
</feature>
<keyword evidence="6" id="KW-0997">Cell inner membrane</keyword>
<dbReference type="InterPro" id="IPR010055">
    <property type="entry name" value="T2SS_protein-GspJ"/>
</dbReference>
<comment type="similarity">
    <text evidence="2">Belongs to the GSP J family.</text>
</comment>
<dbReference type="EMBL" id="JALKII010000001">
    <property type="protein sequence ID" value="MCK0536320.1"/>
    <property type="molecule type" value="Genomic_DNA"/>
</dbReference>
<dbReference type="Pfam" id="PF11612">
    <property type="entry name" value="T2SSJ"/>
    <property type="match status" value="1"/>
</dbReference>
<dbReference type="Gene3D" id="3.10.610.10">
    <property type="entry name" value="GSPII I/J protein-like"/>
    <property type="match status" value="1"/>
</dbReference>
<dbReference type="InterPro" id="IPR001012">
    <property type="entry name" value="UBX_dom"/>
</dbReference>
<evidence type="ECO:0000256" key="10">
    <source>
        <dbReference type="SAM" id="Phobius"/>
    </source>
</evidence>
<keyword evidence="8 10" id="KW-1133">Transmembrane helix</keyword>
<dbReference type="PANTHER" id="PTHR39583">
    <property type="entry name" value="TYPE II SECRETION SYSTEM PROTEIN J-RELATED"/>
    <property type="match status" value="1"/>
</dbReference>
<comment type="caution">
    <text evidence="12">The sequence shown here is derived from an EMBL/GenBank/DDBJ whole genome shotgun (WGS) entry which is preliminary data.</text>
</comment>
<evidence type="ECO:0000313" key="13">
    <source>
        <dbReference type="Proteomes" id="UP001165524"/>
    </source>
</evidence>
<evidence type="ECO:0000256" key="5">
    <source>
        <dbReference type="ARBA" id="ARBA00022481"/>
    </source>
</evidence>
<name>A0ABT0E3C3_9GAMM</name>
<sequence length="211" mass="24847">MRRQEGFTLLEVIVAIAIFAVMYLIAHASFSEALNNRELLAEHATRQESRQRALIFLAQDIEQIIARPVRDAFGDQQPALRGTLEYFEFTRLGWANPFDLRPRSQMQRVAYLLDEEQRLVRRYWPALDVNVGTEPVDMILLEGVDTLTFRYLAEDPNGDWQWFDIWPDIHLEQTPPLHQPLPRSVEMEIRLEDGSRLHRYFRTVINPWSQT</sequence>
<organism evidence="12 13">
    <name type="scientific">Alcanivorax quisquiliarum</name>
    <dbReference type="NCBI Taxonomy" id="2933565"/>
    <lineage>
        <taxon>Bacteria</taxon>
        <taxon>Pseudomonadati</taxon>
        <taxon>Pseudomonadota</taxon>
        <taxon>Gammaproteobacteria</taxon>
        <taxon>Oceanospirillales</taxon>
        <taxon>Alcanivoracaceae</taxon>
        <taxon>Alcanivorax</taxon>
    </lineage>
</organism>
<feature type="domain" description="UBX" evidence="11">
    <location>
        <begin position="180"/>
        <end position="211"/>
    </location>
</feature>
<dbReference type="InterPro" id="IPR051621">
    <property type="entry name" value="T2SS_protein_J"/>
</dbReference>
<dbReference type="NCBIfam" id="TIGR02532">
    <property type="entry name" value="IV_pilin_GFxxxE"/>
    <property type="match status" value="1"/>
</dbReference>
<dbReference type="Pfam" id="PF07963">
    <property type="entry name" value="N_methyl"/>
    <property type="match status" value="1"/>
</dbReference>
<keyword evidence="7 10" id="KW-0812">Transmembrane</keyword>
<evidence type="ECO:0000256" key="2">
    <source>
        <dbReference type="ARBA" id="ARBA00011084"/>
    </source>
</evidence>
<dbReference type="InterPro" id="IPR012902">
    <property type="entry name" value="N_methyl_site"/>
</dbReference>
<evidence type="ECO:0000256" key="1">
    <source>
        <dbReference type="ARBA" id="ARBA00004377"/>
    </source>
</evidence>
<evidence type="ECO:0000256" key="7">
    <source>
        <dbReference type="ARBA" id="ARBA00022692"/>
    </source>
</evidence>
<evidence type="ECO:0000256" key="3">
    <source>
        <dbReference type="ARBA" id="ARBA00021539"/>
    </source>
</evidence>
<dbReference type="SUPFAM" id="SSF54523">
    <property type="entry name" value="Pili subunits"/>
    <property type="match status" value="1"/>
</dbReference>
<keyword evidence="13" id="KW-1185">Reference proteome</keyword>
<keyword evidence="5" id="KW-0488">Methylation</keyword>
<comment type="subcellular location">
    <subcellularLocation>
        <location evidence="1">Cell inner membrane</location>
        <topology evidence="1">Single-pass membrane protein</topology>
    </subcellularLocation>
</comment>
<evidence type="ECO:0000256" key="6">
    <source>
        <dbReference type="ARBA" id="ARBA00022519"/>
    </source>
</evidence>
<dbReference type="InterPro" id="IPR045584">
    <property type="entry name" value="Pilin-like"/>
</dbReference>
<protein>
    <recommendedName>
        <fullName evidence="3">Type II secretion system protein J</fullName>
    </recommendedName>
</protein>
<dbReference type="PANTHER" id="PTHR39583:SF2">
    <property type="entry name" value="TYPE II SECRETION SYSTEM PROTEIN J"/>
    <property type="match status" value="1"/>
</dbReference>
<dbReference type="RefSeq" id="WP_246947418.1">
    <property type="nucleotide sequence ID" value="NZ_JALKII010000001.1"/>
</dbReference>
<proteinExistence type="inferred from homology"/>
<evidence type="ECO:0000256" key="9">
    <source>
        <dbReference type="ARBA" id="ARBA00023136"/>
    </source>
</evidence>